<name>A0A0E3F3S7_9CAUD</name>
<sequence length="69" mass="7696">MDYQPPTLCIRSIEPAATPGRFLLDMPSLWREPGALEVDQYTIDYVTGGKYEVPKCPPGYPNPPTPDTQ</sequence>
<protein>
    <submittedName>
        <fullName evidence="1">Uncharacterized protein</fullName>
    </submittedName>
</protein>
<organism evidence="1 2">
    <name type="scientific">Synechococcus phage ACG-2014f_Syn7803C7</name>
    <dbReference type="NCBI Taxonomy" id="2790345"/>
    <lineage>
        <taxon>Viruses</taxon>
        <taxon>Duplodnaviria</taxon>
        <taxon>Heunggongvirae</taxon>
        <taxon>Uroviricota</taxon>
        <taxon>Caudoviricetes</taxon>
        <taxon>Pantevenvirales</taxon>
        <taxon>Kyanoviridae</taxon>
        <taxon>Atlauavirus</taxon>
        <taxon>Atlauavirus acg2014f</taxon>
    </lineage>
</organism>
<reference evidence="1 2" key="1">
    <citation type="submission" date="2013-12" db="EMBL/GenBank/DDBJ databases">
        <title>Ecological redundancy of diverse viral populations within a natural community.</title>
        <authorList>
            <person name="Gregory A.C."/>
            <person name="LaButti K."/>
            <person name="Copeland A."/>
            <person name="Woyke T."/>
            <person name="Sullivan M.B."/>
        </authorList>
    </citation>
    <scope>NUCLEOTIDE SEQUENCE [LARGE SCALE GENOMIC DNA]</scope>
    <source>
        <strain evidence="1">Syn7803C7</strain>
    </source>
</reference>
<evidence type="ECO:0000313" key="2">
    <source>
        <dbReference type="Proteomes" id="UP000185323"/>
    </source>
</evidence>
<keyword evidence="2" id="KW-1185">Reference proteome</keyword>
<proteinExistence type="predicted"/>
<accession>A0A0E3F3S7</accession>
<dbReference type="Proteomes" id="UP000185323">
    <property type="component" value="Segment"/>
</dbReference>
<dbReference type="KEGG" id="vg:24171907"/>
<gene>
    <name evidence="1" type="ORF">Syn7803C7_54</name>
</gene>
<evidence type="ECO:0000313" key="1">
    <source>
        <dbReference type="EMBL" id="AIX19945.1"/>
    </source>
</evidence>
<dbReference type="EMBL" id="KJ019052">
    <property type="protein sequence ID" value="AIX19945.1"/>
    <property type="molecule type" value="Genomic_DNA"/>
</dbReference>